<accession>A0A7V7PRZ8</accession>
<sequence length="253" mass="27182">MIHRRVLPAAAALTILFAQGASPVLAMSDAEKADIQKVVREYLIENPEVLVEAMSALETKRAAEEARSQSAALAAVADEVRMTPAGTILGNPNGDVTVVEFFDYNCGYCRHALPDMEALIVSDPKLRFVLKEIPVLGDPSVRASRVSLAFRHVKPDLYGKFHETLLGRKGVADEDSALAVAEDLGVSEAEMRAAMALPEVQGVIDDNNRLSAMLKINGTPSYVVGDEVVPGAVGREALAEKIENVRRCARASC</sequence>
<dbReference type="Pfam" id="PF18312">
    <property type="entry name" value="ScsC_N"/>
    <property type="match status" value="1"/>
</dbReference>
<dbReference type="GO" id="GO:0016491">
    <property type="term" value="F:oxidoreductase activity"/>
    <property type="evidence" value="ECO:0007669"/>
    <property type="project" value="InterPro"/>
</dbReference>
<feature type="domain" description="Thioredoxin" evidence="2">
    <location>
        <begin position="71"/>
        <end position="247"/>
    </location>
</feature>
<keyword evidence="4" id="KW-1185">Reference proteome</keyword>
<keyword evidence="1" id="KW-0732">Signal</keyword>
<comment type="caution">
    <text evidence="3">The sequence shown here is derived from an EMBL/GenBank/DDBJ whole genome shotgun (WGS) entry which is preliminary data.</text>
</comment>
<dbReference type="Proteomes" id="UP000432089">
    <property type="component" value="Unassembled WGS sequence"/>
</dbReference>
<dbReference type="SUPFAM" id="SSF52833">
    <property type="entry name" value="Thioredoxin-like"/>
    <property type="match status" value="1"/>
</dbReference>
<dbReference type="InterPro" id="IPR036249">
    <property type="entry name" value="Thioredoxin-like_sf"/>
</dbReference>
<reference evidence="3 4" key="1">
    <citation type="submission" date="2019-09" db="EMBL/GenBank/DDBJ databases">
        <title>YIM 132180 draft genome.</title>
        <authorList>
            <person name="Zhang K."/>
        </authorList>
    </citation>
    <scope>NUCLEOTIDE SEQUENCE [LARGE SCALE GENOMIC DNA]</scope>
    <source>
        <strain evidence="3 4">YIM 132180</strain>
    </source>
</reference>
<dbReference type="EMBL" id="VZDO01000002">
    <property type="protein sequence ID" value="KAB0681823.1"/>
    <property type="molecule type" value="Genomic_DNA"/>
</dbReference>
<evidence type="ECO:0000313" key="3">
    <source>
        <dbReference type="EMBL" id="KAB0681823.1"/>
    </source>
</evidence>
<dbReference type="CDD" id="cd03023">
    <property type="entry name" value="DsbA_Com1_like"/>
    <property type="match status" value="1"/>
</dbReference>
<dbReference type="Pfam" id="PF01323">
    <property type="entry name" value="DSBA"/>
    <property type="match status" value="1"/>
</dbReference>
<dbReference type="InterPro" id="IPR013766">
    <property type="entry name" value="Thioredoxin_domain"/>
</dbReference>
<proteinExistence type="predicted"/>
<dbReference type="InterPro" id="IPR001853">
    <property type="entry name" value="DSBA-like_thioredoxin_dom"/>
</dbReference>
<evidence type="ECO:0000313" key="4">
    <source>
        <dbReference type="Proteomes" id="UP000432089"/>
    </source>
</evidence>
<name>A0A7V7PRZ8_9HYPH</name>
<gene>
    <name evidence="3" type="ORF">F6X38_03085</name>
</gene>
<evidence type="ECO:0000256" key="1">
    <source>
        <dbReference type="SAM" id="SignalP"/>
    </source>
</evidence>
<dbReference type="InterPro" id="IPR041205">
    <property type="entry name" value="ScsC_N"/>
</dbReference>
<protein>
    <submittedName>
        <fullName evidence="3">DsbA family protein</fullName>
    </submittedName>
</protein>
<dbReference type="RefSeq" id="WP_150968083.1">
    <property type="nucleotide sequence ID" value="NZ_VZDO01000002.1"/>
</dbReference>
<dbReference type="PROSITE" id="PS51352">
    <property type="entry name" value="THIOREDOXIN_2"/>
    <property type="match status" value="1"/>
</dbReference>
<feature type="signal peptide" evidence="1">
    <location>
        <begin position="1"/>
        <end position="26"/>
    </location>
</feature>
<dbReference type="AlphaFoldDB" id="A0A7V7PRZ8"/>
<feature type="chain" id="PRO_5031311294" evidence="1">
    <location>
        <begin position="27"/>
        <end position="253"/>
    </location>
</feature>
<evidence type="ECO:0000259" key="2">
    <source>
        <dbReference type="PROSITE" id="PS51352"/>
    </source>
</evidence>
<organism evidence="3 4">
    <name type="scientific">Plantimonas leprariae</name>
    <dbReference type="NCBI Taxonomy" id="2615207"/>
    <lineage>
        <taxon>Bacteria</taxon>
        <taxon>Pseudomonadati</taxon>
        <taxon>Pseudomonadota</taxon>
        <taxon>Alphaproteobacteria</taxon>
        <taxon>Hyphomicrobiales</taxon>
        <taxon>Aurantimonadaceae</taxon>
        <taxon>Plantimonas</taxon>
    </lineage>
</organism>
<dbReference type="Gene3D" id="3.40.30.10">
    <property type="entry name" value="Glutaredoxin"/>
    <property type="match status" value="1"/>
</dbReference>